<evidence type="ECO:0000313" key="1">
    <source>
        <dbReference type="EMBL" id="CAH8306475.1"/>
    </source>
</evidence>
<evidence type="ECO:0000313" key="2">
    <source>
        <dbReference type="Proteomes" id="UP001642260"/>
    </source>
</evidence>
<protein>
    <submittedName>
        <fullName evidence="1">Uncharacterized protein</fullName>
    </submittedName>
</protein>
<organism evidence="1 2">
    <name type="scientific">Eruca vesicaria subsp. sativa</name>
    <name type="common">Garden rocket</name>
    <name type="synonym">Eruca sativa</name>
    <dbReference type="NCBI Taxonomy" id="29727"/>
    <lineage>
        <taxon>Eukaryota</taxon>
        <taxon>Viridiplantae</taxon>
        <taxon>Streptophyta</taxon>
        <taxon>Embryophyta</taxon>
        <taxon>Tracheophyta</taxon>
        <taxon>Spermatophyta</taxon>
        <taxon>Magnoliopsida</taxon>
        <taxon>eudicotyledons</taxon>
        <taxon>Gunneridae</taxon>
        <taxon>Pentapetalae</taxon>
        <taxon>rosids</taxon>
        <taxon>malvids</taxon>
        <taxon>Brassicales</taxon>
        <taxon>Brassicaceae</taxon>
        <taxon>Brassiceae</taxon>
        <taxon>Eruca</taxon>
    </lineage>
</organism>
<comment type="caution">
    <text evidence="1">The sequence shown here is derived from an EMBL/GenBank/DDBJ whole genome shotgun (WGS) entry which is preliminary data.</text>
</comment>
<gene>
    <name evidence="1" type="ORF">ERUC_LOCUS4602</name>
</gene>
<dbReference type="EMBL" id="CAKOAT010065155">
    <property type="protein sequence ID" value="CAH8306475.1"/>
    <property type="molecule type" value="Genomic_DNA"/>
</dbReference>
<keyword evidence="2" id="KW-1185">Reference proteome</keyword>
<accession>A0ABC8J0R5</accession>
<reference evidence="1 2" key="1">
    <citation type="submission" date="2022-03" db="EMBL/GenBank/DDBJ databases">
        <authorList>
            <person name="Macdonald S."/>
            <person name="Ahmed S."/>
            <person name="Newling K."/>
        </authorList>
    </citation>
    <scope>NUCLEOTIDE SEQUENCE [LARGE SCALE GENOMIC DNA]</scope>
</reference>
<dbReference type="AlphaFoldDB" id="A0ABC8J0R5"/>
<sequence>MGSSYILYNRIRSTVLEVSIEVFAEIPSASDVIESFPGDGFFRARYDSCQYIAYPTGGLKVTGIL</sequence>
<dbReference type="Proteomes" id="UP001642260">
    <property type="component" value="Unassembled WGS sequence"/>
</dbReference>
<name>A0ABC8J0R5_ERUVS</name>
<proteinExistence type="predicted"/>